<comment type="caution">
    <text evidence="1">The sequence shown here is derived from an EMBL/GenBank/DDBJ whole genome shotgun (WGS) entry which is preliminary data.</text>
</comment>
<accession>A0A645GB17</accession>
<sequence>MKTEAVVVRFSEVQKVLLKIGTNTAVMDNNGLVFNDGGISGLAKLPQLVEWMQKVYSDLQTLKTQLQTHPVAGNGSPLALVFNTQTVNPETSDFEDTKIKH</sequence>
<protein>
    <submittedName>
        <fullName evidence="1">Uncharacterized protein</fullName>
    </submittedName>
</protein>
<dbReference type="AlphaFoldDB" id="A0A645GB17"/>
<name>A0A645GB17_9ZZZZ</name>
<dbReference type="EMBL" id="VSSQ01072827">
    <property type="protein sequence ID" value="MPN24107.1"/>
    <property type="molecule type" value="Genomic_DNA"/>
</dbReference>
<gene>
    <name evidence="1" type="ORF">SDC9_171501</name>
</gene>
<reference evidence="1" key="1">
    <citation type="submission" date="2019-08" db="EMBL/GenBank/DDBJ databases">
        <authorList>
            <person name="Kucharzyk K."/>
            <person name="Murdoch R.W."/>
            <person name="Higgins S."/>
            <person name="Loffler F."/>
        </authorList>
    </citation>
    <scope>NUCLEOTIDE SEQUENCE</scope>
</reference>
<proteinExistence type="predicted"/>
<organism evidence="1">
    <name type="scientific">bioreactor metagenome</name>
    <dbReference type="NCBI Taxonomy" id="1076179"/>
    <lineage>
        <taxon>unclassified sequences</taxon>
        <taxon>metagenomes</taxon>
        <taxon>ecological metagenomes</taxon>
    </lineage>
</organism>
<evidence type="ECO:0000313" key="1">
    <source>
        <dbReference type="EMBL" id="MPN24107.1"/>
    </source>
</evidence>